<dbReference type="OrthoDB" id="419598at2759"/>
<keyword evidence="2" id="KW-0560">Oxidoreductase</keyword>
<dbReference type="Pfam" id="PF05368">
    <property type="entry name" value="NmrA"/>
    <property type="match status" value="1"/>
</dbReference>
<evidence type="ECO:0000313" key="5">
    <source>
        <dbReference type="Proteomes" id="UP000326198"/>
    </source>
</evidence>
<dbReference type="InterPro" id="IPR045312">
    <property type="entry name" value="PCBER-like"/>
</dbReference>
<dbReference type="PANTHER" id="PTHR47706">
    <property type="entry name" value="NMRA-LIKE FAMILY PROTEIN"/>
    <property type="match status" value="1"/>
</dbReference>
<evidence type="ECO:0000256" key="2">
    <source>
        <dbReference type="ARBA" id="ARBA00023002"/>
    </source>
</evidence>
<evidence type="ECO:0000259" key="3">
    <source>
        <dbReference type="Pfam" id="PF05368"/>
    </source>
</evidence>
<dbReference type="InterPro" id="IPR036291">
    <property type="entry name" value="NAD(P)-bd_dom_sf"/>
</dbReference>
<feature type="domain" description="NmrA-like" evidence="3">
    <location>
        <begin position="6"/>
        <end position="241"/>
    </location>
</feature>
<accession>A0A5N7B0V0</accession>
<evidence type="ECO:0000313" key="4">
    <source>
        <dbReference type="EMBL" id="KAE8374979.1"/>
    </source>
</evidence>
<dbReference type="Proteomes" id="UP000326198">
    <property type="component" value="Unassembled WGS sequence"/>
</dbReference>
<keyword evidence="1" id="KW-0521">NADP</keyword>
<dbReference type="SUPFAM" id="SSF51735">
    <property type="entry name" value="NAD(P)-binding Rossmann-fold domains"/>
    <property type="match status" value="1"/>
</dbReference>
<dbReference type="CDD" id="cd05259">
    <property type="entry name" value="PCBER_SDR_a"/>
    <property type="match status" value="1"/>
</dbReference>
<dbReference type="PANTHER" id="PTHR47706:SF9">
    <property type="entry name" value="NMRA-LIKE DOMAIN-CONTAINING PROTEIN-RELATED"/>
    <property type="match status" value="1"/>
</dbReference>
<proteinExistence type="predicted"/>
<reference evidence="4 5" key="1">
    <citation type="submission" date="2019-04" db="EMBL/GenBank/DDBJ databases">
        <title>Friends and foes A comparative genomics studyof 23 Aspergillus species from section Flavi.</title>
        <authorList>
            <consortium name="DOE Joint Genome Institute"/>
            <person name="Kjaerbolling I."/>
            <person name="Vesth T."/>
            <person name="Frisvad J.C."/>
            <person name="Nybo J.L."/>
            <person name="Theobald S."/>
            <person name="Kildgaard S."/>
            <person name="Isbrandt T."/>
            <person name="Kuo A."/>
            <person name="Sato A."/>
            <person name="Lyhne E.K."/>
            <person name="Kogle M.E."/>
            <person name="Wiebenga A."/>
            <person name="Kun R.S."/>
            <person name="Lubbers R.J."/>
            <person name="Makela M.R."/>
            <person name="Barry K."/>
            <person name="Chovatia M."/>
            <person name="Clum A."/>
            <person name="Daum C."/>
            <person name="Haridas S."/>
            <person name="He G."/>
            <person name="LaButti K."/>
            <person name="Lipzen A."/>
            <person name="Mondo S."/>
            <person name="Riley R."/>
            <person name="Salamov A."/>
            <person name="Simmons B.A."/>
            <person name="Magnuson J.K."/>
            <person name="Henrissat B."/>
            <person name="Mortensen U.H."/>
            <person name="Larsen T.O."/>
            <person name="Devries R.P."/>
            <person name="Grigoriev I.V."/>
            <person name="Machida M."/>
            <person name="Baker S.E."/>
            <person name="Andersen M.R."/>
        </authorList>
    </citation>
    <scope>NUCLEOTIDE SEQUENCE [LARGE SCALE GENOMIC DNA]</scope>
    <source>
        <strain evidence="4 5">IBT 29228</strain>
    </source>
</reference>
<evidence type="ECO:0000256" key="1">
    <source>
        <dbReference type="ARBA" id="ARBA00022857"/>
    </source>
</evidence>
<gene>
    <name evidence="4" type="ORF">BDV26DRAFT_27029</name>
</gene>
<dbReference type="Gene3D" id="3.40.50.720">
    <property type="entry name" value="NAD(P)-binding Rossmann-like Domain"/>
    <property type="match status" value="1"/>
</dbReference>
<sequence>MSSPITVGVIGATGNVGQSVVQGLLSSPTNFAVTSFTRQASAHSRANQRLREQGVSIVGYDLSHPRETLVEKLKGVTVLISCMTWEHLDLQIPWIEAAKEAGVGRFIPSEWVGPAPAGVIDIKDKKLDILGAIHRARLPYTLIDTGCWHAVFVPKIPSGRSDSAHSIYIDHRIVGDGNQKFALTDLPDVGRFVAKIIADPRTVNKHVFAYTEVLSMNEIWDTMASVSGEEPARDYISKSELDVVIRDCKKRLAANPESAHHPSKIMDTANFNMAQYRISWCVRGDNTPEYAEYLGCLDFWKLFPDFPRGRSLEAFYQEVISGSAAS</sequence>
<dbReference type="Gene3D" id="3.90.25.10">
    <property type="entry name" value="UDP-galactose 4-epimerase, domain 1"/>
    <property type="match status" value="1"/>
</dbReference>
<dbReference type="EMBL" id="ML736271">
    <property type="protein sequence ID" value="KAE8374979.1"/>
    <property type="molecule type" value="Genomic_DNA"/>
</dbReference>
<dbReference type="InterPro" id="IPR051609">
    <property type="entry name" value="NmrA/Isoflavone_reductase-like"/>
</dbReference>
<name>A0A5N7B0V0_9EURO</name>
<dbReference type="AlphaFoldDB" id="A0A5N7B0V0"/>
<dbReference type="GO" id="GO:0016491">
    <property type="term" value="F:oxidoreductase activity"/>
    <property type="evidence" value="ECO:0007669"/>
    <property type="project" value="UniProtKB-KW"/>
</dbReference>
<organism evidence="4 5">
    <name type="scientific">Aspergillus bertholletiae</name>
    <dbReference type="NCBI Taxonomy" id="1226010"/>
    <lineage>
        <taxon>Eukaryota</taxon>
        <taxon>Fungi</taxon>
        <taxon>Dikarya</taxon>
        <taxon>Ascomycota</taxon>
        <taxon>Pezizomycotina</taxon>
        <taxon>Eurotiomycetes</taxon>
        <taxon>Eurotiomycetidae</taxon>
        <taxon>Eurotiales</taxon>
        <taxon>Aspergillaceae</taxon>
        <taxon>Aspergillus</taxon>
        <taxon>Aspergillus subgen. Circumdati</taxon>
    </lineage>
</organism>
<protein>
    <submittedName>
        <fullName evidence="4">Isoflavone reductase family protein</fullName>
    </submittedName>
</protein>
<keyword evidence="5" id="KW-1185">Reference proteome</keyword>
<dbReference type="InterPro" id="IPR008030">
    <property type="entry name" value="NmrA-like"/>
</dbReference>